<protein>
    <submittedName>
        <fullName evidence="1">Phage derived Gp49-like protein DUF891</fullName>
    </submittedName>
</protein>
<organism evidence="1 2">
    <name type="scientific">Nocardia tenerifensis</name>
    <dbReference type="NCBI Taxonomy" id="228006"/>
    <lineage>
        <taxon>Bacteria</taxon>
        <taxon>Bacillati</taxon>
        <taxon>Actinomycetota</taxon>
        <taxon>Actinomycetes</taxon>
        <taxon>Mycobacteriales</taxon>
        <taxon>Nocardiaceae</taxon>
        <taxon>Nocardia</taxon>
    </lineage>
</organism>
<name>A0A318K6I7_9NOCA</name>
<dbReference type="Proteomes" id="UP000247569">
    <property type="component" value="Unassembled WGS sequence"/>
</dbReference>
<evidence type="ECO:0000313" key="1">
    <source>
        <dbReference type="EMBL" id="PXX68685.1"/>
    </source>
</evidence>
<dbReference type="RefSeq" id="WP_051187180.1">
    <property type="nucleotide sequence ID" value="NZ_QJKF01000002.1"/>
</dbReference>
<evidence type="ECO:0000313" key="2">
    <source>
        <dbReference type="Proteomes" id="UP000247569"/>
    </source>
</evidence>
<proteinExistence type="predicted"/>
<dbReference type="AlphaFoldDB" id="A0A318K6I7"/>
<dbReference type="InterPro" id="IPR035093">
    <property type="entry name" value="RelE/ParE_toxin_dom_sf"/>
</dbReference>
<reference evidence="1 2" key="1">
    <citation type="submission" date="2018-05" db="EMBL/GenBank/DDBJ databases">
        <title>Genomic Encyclopedia of Type Strains, Phase IV (KMG-IV): sequencing the most valuable type-strain genomes for metagenomic binning, comparative biology and taxonomic classification.</title>
        <authorList>
            <person name="Goeker M."/>
        </authorList>
    </citation>
    <scope>NUCLEOTIDE SEQUENCE [LARGE SCALE GENOMIC DNA]</scope>
    <source>
        <strain evidence="1 2">DSM 44704</strain>
    </source>
</reference>
<comment type="caution">
    <text evidence="1">The sequence shown here is derived from an EMBL/GenBank/DDBJ whole genome shotgun (WGS) entry which is preliminary data.</text>
</comment>
<dbReference type="OrthoDB" id="4965795at2"/>
<accession>A0A318K6I7</accession>
<dbReference type="Gene3D" id="3.30.2310.20">
    <property type="entry name" value="RelE-like"/>
    <property type="match status" value="1"/>
</dbReference>
<sequence>MHSVIYWTEGGEGPYDIELEPEVRAWLDTLTKAEYRAVELKADRLADNPTTLGEPWTRHLGGPVRELRFHLRGKAIRISYWLAPDRRLVLLTVFAKTRMRERSEVARAMHAQKVCEAEHDPASHVYDRSFEEE</sequence>
<dbReference type="Pfam" id="PF05973">
    <property type="entry name" value="Gp49"/>
    <property type="match status" value="1"/>
</dbReference>
<dbReference type="EMBL" id="QJKF01000002">
    <property type="protein sequence ID" value="PXX68685.1"/>
    <property type="molecule type" value="Genomic_DNA"/>
</dbReference>
<gene>
    <name evidence="1" type="ORF">DFR70_102369</name>
</gene>
<dbReference type="InterPro" id="IPR009241">
    <property type="entry name" value="HigB-like"/>
</dbReference>
<keyword evidence="2" id="KW-1185">Reference proteome</keyword>